<gene>
    <name evidence="7" type="ORF">GCM10022255_116300</name>
</gene>
<evidence type="ECO:0000256" key="1">
    <source>
        <dbReference type="ARBA" id="ARBA00004651"/>
    </source>
</evidence>
<protein>
    <submittedName>
        <fullName evidence="7">APC family permease</fullName>
    </submittedName>
</protein>
<dbReference type="PIRSF" id="PIRSF006060">
    <property type="entry name" value="AA_transporter"/>
    <property type="match status" value="1"/>
</dbReference>
<keyword evidence="8" id="KW-1185">Reference proteome</keyword>
<feature type="transmembrane region" description="Helical" evidence="6">
    <location>
        <begin position="457"/>
        <end position="477"/>
    </location>
</feature>
<dbReference type="InterPro" id="IPR002293">
    <property type="entry name" value="AA/rel_permease1"/>
</dbReference>
<evidence type="ECO:0000256" key="6">
    <source>
        <dbReference type="SAM" id="Phobius"/>
    </source>
</evidence>
<feature type="transmembrane region" description="Helical" evidence="6">
    <location>
        <begin position="61"/>
        <end position="81"/>
    </location>
</feature>
<evidence type="ECO:0000313" key="8">
    <source>
        <dbReference type="Proteomes" id="UP001500620"/>
    </source>
</evidence>
<name>A0ABP8DWM2_9ACTN</name>
<organism evidence="7 8">
    <name type="scientific">Dactylosporangium darangshiense</name>
    <dbReference type="NCBI Taxonomy" id="579108"/>
    <lineage>
        <taxon>Bacteria</taxon>
        <taxon>Bacillati</taxon>
        <taxon>Actinomycetota</taxon>
        <taxon>Actinomycetes</taxon>
        <taxon>Micromonosporales</taxon>
        <taxon>Micromonosporaceae</taxon>
        <taxon>Dactylosporangium</taxon>
    </lineage>
</organism>
<feature type="transmembrane region" description="Helical" evidence="6">
    <location>
        <begin position="248"/>
        <end position="271"/>
    </location>
</feature>
<feature type="transmembrane region" description="Helical" evidence="6">
    <location>
        <begin position="379"/>
        <end position="406"/>
    </location>
</feature>
<evidence type="ECO:0000256" key="4">
    <source>
        <dbReference type="ARBA" id="ARBA00022989"/>
    </source>
</evidence>
<accession>A0ABP8DWM2</accession>
<dbReference type="PANTHER" id="PTHR42770:SF16">
    <property type="entry name" value="AMINO ACID PERMEASE"/>
    <property type="match status" value="1"/>
</dbReference>
<dbReference type="Proteomes" id="UP001500620">
    <property type="component" value="Unassembled WGS sequence"/>
</dbReference>
<feature type="transmembrane region" description="Helical" evidence="6">
    <location>
        <begin position="174"/>
        <end position="195"/>
    </location>
</feature>
<feature type="transmembrane region" description="Helical" evidence="6">
    <location>
        <begin position="33"/>
        <end position="55"/>
    </location>
</feature>
<evidence type="ECO:0000256" key="3">
    <source>
        <dbReference type="ARBA" id="ARBA00022692"/>
    </source>
</evidence>
<comment type="subcellular location">
    <subcellularLocation>
        <location evidence="1">Cell membrane</location>
        <topology evidence="1">Multi-pass membrane protein</topology>
    </subcellularLocation>
</comment>
<feature type="transmembrane region" description="Helical" evidence="6">
    <location>
        <begin position="93"/>
        <end position="120"/>
    </location>
</feature>
<keyword evidence="5 6" id="KW-0472">Membrane</keyword>
<keyword evidence="3 6" id="KW-0812">Transmembrane</keyword>
<keyword evidence="2" id="KW-1003">Cell membrane</keyword>
<evidence type="ECO:0000256" key="5">
    <source>
        <dbReference type="ARBA" id="ARBA00023136"/>
    </source>
</evidence>
<dbReference type="Gene3D" id="1.20.1740.10">
    <property type="entry name" value="Amino acid/polyamine transporter I"/>
    <property type="match status" value="1"/>
</dbReference>
<dbReference type="EMBL" id="BAABAT010000125">
    <property type="protein sequence ID" value="GAA4264266.1"/>
    <property type="molecule type" value="Genomic_DNA"/>
</dbReference>
<dbReference type="RefSeq" id="WP_345144803.1">
    <property type="nucleotide sequence ID" value="NZ_BAABAT010000125.1"/>
</dbReference>
<feature type="transmembrane region" description="Helical" evidence="6">
    <location>
        <begin position="349"/>
        <end position="373"/>
    </location>
</feature>
<dbReference type="Pfam" id="PF13520">
    <property type="entry name" value="AA_permease_2"/>
    <property type="match status" value="1"/>
</dbReference>
<dbReference type="PANTHER" id="PTHR42770">
    <property type="entry name" value="AMINO ACID TRANSPORTER-RELATED"/>
    <property type="match status" value="1"/>
</dbReference>
<dbReference type="InterPro" id="IPR050367">
    <property type="entry name" value="APC_superfamily"/>
</dbReference>
<comment type="caution">
    <text evidence="7">The sequence shown here is derived from an EMBL/GenBank/DDBJ whole genome shotgun (WGS) entry which is preliminary data.</text>
</comment>
<sequence length="513" mass="54328">MQPYDLGAIGSVTRTPSKITSDLDRRKLRLTSVVSLATTGAAPLTVIGAGATTAWVVSGVLGIPIAYGAVAIMLVVFSVGYTQMARFVPRGAFYAFIAQGLGRVPGLGAAWVAVLAYNAMQVGLYGGLGVVTADYLKTSWHVNVHWGLLAGAGWLVITLLGLTRIKIVGQILNVLLYGEIIIALIFAVVMSMHPAGGRIEFGTLNPVNLFTAGAGAALVTAVTGYVGFEATAVYTPEARQADRTIPRATFITLGGVGLLYTFCSFAMAVAAGSRNLIQMATDNSSELIFVLAGGHLPGVFSHVGHILFCTSLFAAALAFHTTSARYHYTLGRERILPRFMARTGQHSNAPIWGSLTQSAIGITVIVLFVVTGWDPLINLFFWITVLGGLGVLVLMVAASLAVVCYFARHKAVSAQVNLWQRVIAPTLSFLLLGWVLWQTIAQYNVLLGVDAHDKVRWILPALYAVAAIVGVIWALILRSARPDVYDGIGHAGRRPGDEIAEPVGTLTQAGGAA</sequence>
<feature type="transmembrane region" description="Helical" evidence="6">
    <location>
        <begin position="305"/>
        <end position="328"/>
    </location>
</feature>
<evidence type="ECO:0000256" key="2">
    <source>
        <dbReference type="ARBA" id="ARBA00022475"/>
    </source>
</evidence>
<reference evidence="8" key="1">
    <citation type="journal article" date="2019" name="Int. J. Syst. Evol. Microbiol.">
        <title>The Global Catalogue of Microorganisms (GCM) 10K type strain sequencing project: providing services to taxonomists for standard genome sequencing and annotation.</title>
        <authorList>
            <consortium name="The Broad Institute Genomics Platform"/>
            <consortium name="The Broad Institute Genome Sequencing Center for Infectious Disease"/>
            <person name="Wu L."/>
            <person name="Ma J."/>
        </authorList>
    </citation>
    <scope>NUCLEOTIDE SEQUENCE [LARGE SCALE GENOMIC DNA]</scope>
    <source>
        <strain evidence="8">JCM 17441</strain>
    </source>
</reference>
<feature type="transmembrane region" description="Helical" evidence="6">
    <location>
        <begin position="140"/>
        <end position="162"/>
    </location>
</feature>
<keyword evidence="4 6" id="KW-1133">Transmembrane helix</keyword>
<feature type="transmembrane region" description="Helical" evidence="6">
    <location>
        <begin position="418"/>
        <end position="437"/>
    </location>
</feature>
<proteinExistence type="predicted"/>
<evidence type="ECO:0000313" key="7">
    <source>
        <dbReference type="EMBL" id="GAA4264266.1"/>
    </source>
</evidence>
<feature type="transmembrane region" description="Helical" evidence="6">
    <location>
        <begin position="207"/>
        <end position="228"/>
    </location>
</feature>